<evidence type="ECO:0000259" key="1">
    <source>
        <dbReference type="PROSITE" id="PS51387"/>
    </source>
</evidence>
<dbReference type="Pfam" id="PF01565">
    <property type="entry name" value="FAD_binding_4"/>
    <property type="match status" value="1"/>
</dbReference>
<dbReference type="KEGG" id="vg:35382305"/>
<sequence length="500" mass="57572">MSKRSKNGIIYKNKIKYPTSNTEIINIIRKCKKDGKIIRVIGGKHSNSPLVSSNKEKLLLLSLEKYNYTNKCDITIDHTNMTVCVNAGYTLSTLYNELSKYRYFLDTQPTIETMTVGGSISIPITGSKLGAGLLSDCVMGITLINDNGDVQDLTELSNNFELHRMNMGIFGIITYVTFSIKKLKYIQYEKQTLSNIFILQDGIYKMDQKLLDGMLEDIVKKSYNGTGDKELYHHSFIDFHNNKWLSVRWTGNNNVDNNNTEVIESFTRVIDFPPRDFLSKTLVPIYRESPEYLKAMGKLSRGAIKSFIDLGIEGNLDIFSYNLSANVYYFSYFLPVYIDGVSYIHNFYKAINCVMNTIQRYIKDKKKFNLDLPMDIRFVKSSNKCLLSPIYSKEKKIVYAVLNLINSACNIELQYENVEKRYKELNDDYRNFYMEIEKEWVELGAVPKYSTVFGFGGKNNDPFHNIYTKTLLPFSVKNSVSPYTQKLFVNSMMSNILETS</sequence>
<keyword evidence="3" id="KW-1185">Reference proteome</keyword>
<dbReference type="PROSITE" id="PS51387">
    <property type="entry name" value="FAD_PCMH"/>
    <property type="match status" value="1"/>
</dbReference>
<evidence type="ECO:0000313" key="3">
    <source>
        <dbReference type="Proteomes" id="UP000236316"/>
    </source>
</evidence>
<dbReference type="Gene3D" id="3.30.43.10">
    <property type="entry name" value="Uridine Diphospho-n-acetylenolpyruvylglucosamine Reductase, domain 2"/>
    <property type="match status" value="1"/>
</dbReference>
<dbReference type="EMBL" id="LT906555">
    <property type="protein sequence ID" value="SNW62413.1"/>
    <property type="molecule type" value="Genomic_DNA"/>
</dbReference>
<dbReference type="InterPro" id="IPR016166">
    <property type="entry name" value="FAD-bd_PCMH"/>
</dbReference>
<organism evidence="2">
    <name type="scientific">Orpheovirus IHUMI-LCC2</name>
    <dbReference type="NCBI Taxonomy" id="2023057"/>
    <lineage>
        <taxon>Viruses</taxon>
        <taxon>Varidnaviria</taxon>
        <taxon>Bamfordvirae</taxon>
        <taxon>Nucleocytoviricota</taxon>
        <taxon>Megaviricetes</taxon>
        <taxon>Pimascovirales</taxon>
        <taxon>Ocovirineae</taxon>
        <taxon>Orpheoviridae</taxon>
        <taxon>Alphaorpheovirus</taxon>
        <taxon>Alphaorpheovirus massiliense</taxon>
    </lineage>
</organism>
<accession>A0A2I2L4F5</accession>
<proteinExistence type="predicted"/>
<dbReference type="GeneID" id="35382305"/>
<dbReference type="GO" id="GO:0071949">
    <property type="term" value="F:FAD binding"/>
    <property type="evidence" value="ECO:0007669"/>
    <property type="project" value="InterPro"/>
</dbReference>
<gene>
    <name evidence="2" type="ORF">ORPV_509</name>
</gene>
<dbReference type="InterPro" id="IPR016167">
    <property type="entry name" value="FAD-bd_PCMH_sub1"/>
</dbReference>
<dbReference type="RefSeq" id="YP_009448715.1">
    <property type="nucleotide sequence ID" value="NC_036594.1"/>
</dbReference>
<dbReference type="PANTHER" id="PTHR43762">
    <property type="entry name" value="L-GULONOLACTONE OXIDASE"/>
    <property type="match status" value="1"/>
</dbReference>
<dbReference type="InterPro" id="IPR010031">
    <property type="entry name" value="FAD_lactone_oxidase-like"/>
</dbReference>
<dbReference type="Gene3D" id="3.30.465.10">
    <property type="match status" value="1"/>
</dbReference>
<dbReference type="InterPro" id="IPR016169">
    <property type="entry name" value="FAD-bd_PCMH_sub2"/>
</dbReference>
<reference evidence="2" key="1">
    <citation type="submission" date="2017-08" db="EMBL/GenBank/DDBJ databases">
        <authorList>
            <consortium name="Urmite Genomes"/>
        </authorList>
    </citation>
    <scope>NUCLEOTIDE SEQUENCE [LARGE SCALE GENOMIC DNA]</scope>
    <source>
        <strain evidence="2">IHUMI-LCC2</strain>
    </source>
</reference>
<dbReference type="Proteomes" id="UP000236316">
    <property type="component" value="Segment"/>
</dbReference>
<dbReference type="PANTHER" id="PTHR43762:SF1">
    <property type="entry name" value="D-ARABINONO-1,4-LACTONE OXIDASE"/>
    <property type="match status" value="1"/>
</dbReference>
<dbReference type="GO" id="GO:0016899">
    <property type="term" value="F:oxidoreductase activity, acting on the CH-OH group of donors, oxygen as acceptor"/>
    <property type="evidence" value="ECO:0007669"/>
    <property type="project" value="InterPro"/>
</dbReference>
<dbReference type="InterPro" id="IPR036318">
    <property type="entry name" value="FAD-bd_PCMH-like_sf"/>
</dbReference>
<name>A0A2I2L4F5_9VIRU</name>
<feature type="domain" description="FAD-binding PCMH-type" evidence="1">
    <location>
        <begin position="3"/>
        <end position="183"/>
    </location>
</feature>
<protein>
    <submittedName>
        <fullName evidence="2">FAD-binding oxidoreductase</fullName>
    </submittedName>
</protein>
<dbReference type="InterPro" id="IPR006094">
    <property type="entry name" value="Oxid_FAD_bind_N"/>
</dbReference>
<dbReference type="SUPFAM" id="SSF56176">
    <property type="entry name" value="FAD-binding/transporter-associated domain-like"/>
    <property type="match status" value="1"/>
</dbReference>
<evidence type="ECO:0000313" key="2">
    <source>
        <dbReference type="EMBL" id="SNW62413.1"/>
    </source>
</evidence>